<accession>A0A9Q0MGV9</accession>
<name>A0A9Q0MGV9_BLOTA</name>
<feature type="region of interest" description="Disordered" evidence="1">
    <location>
        <begin position="35"/>
        <end position="69"/>
    </location>
</feature>
<evidence type="ECO:0000313" key="3">
    <source>
        <dbReference type="Proteomes" id="UP001142055"/>
    </source>
</evidence>
<gene>
    <name evidence="2" type="ORF">RDWZM_004017</name>
</gene>
<feature type="non-terminal residue" evidence="2">
    <location>
        <position position="1"/>
    </location>
</feature>
<organism evidence="2 3">
    <name type="scientific">Blomia tropicalis</name>
    <name type="common">Mite</name>
    <dbReference type="NCBI Taxonomy" id="40697"/>
    <lineage>
        <taxon>Eukaryota</taxon>
        <taxon>Metazoa</taxon>
        <taxon>Ecdysozoa</taxon>
        <taxon>Arthropoda</taxon>
        <taxon>Chelicerata</taxon>
        <taxon>Arachnida</taxon>
        <taxon>Acari</taxon>
        <taxon>Acariformes</taxon>
        <taxon>Sarcoptiformes</taxon>
        <taxon>Astigmata</taxon>
        <taxon>Glycyphagoidea</taxon>
        <taxon>Echimyopodidae</taxon>
        <taxon>Blomia</taxon>
    </lineage>
</organism>
<feature type="compositionally biased region" description="Basic and acidic residues" evidence="1">
    <location>
        <begin position="35"/>
        <end position="52"/>
    </location>
</feature>
<dbReference type="EMBL" id="JAPWDV010000001">
    <property type="protein sequence ID" value="KAJ6225472.1"/>
    <property type="molecule type" value="Genomic_DNA"/>
</dbReference>
<reference evidence="2" key="1">
    <citation type="submission" date="2022-12" db="EMBL/GenBank/DDBJ databases">
        <title>Genome assemblies of Blomia tropicalis.</title>
        <authorList>
            <person name="Cui Y."/>
        </authorList>
    </citation>
    <scope>NUCLEOTIDE SEQUENCE</scope>
    <source>
        <tissue evidence="2">Adult mites</tissue>
    </source>
</reference>
<sequence>TLAQINPNMDVATSKVCTKRNNVRTNVIKCEYDKHVNNADRHKPQLLEHEQQHPQLQPPQIPSSAQHSH</sequence>
<dbReference type="AlphaFoldDB" id="A0A9Q0MGV9"/>
<evidence type="ECO:0000313" key="2">
    <source>
        <dbReference type="EMBL" id="KAJ6225472.1"/>
    </source>
</evidence>
<keyword evidence="3" id="KW-1185">Reference proteome</keyword>
<protein>
    <submittedName>
        <fullName evidence="2">Uncharacterized protein</fullName>
    </submittedName>
</protein>
<evidence type="ECO:0000256" key="1">
    <source>
        <dbReference type="SAM" id="MobiDB-lite"/>
    </source>
</evidence>
<dbReference type="Proteomes" id="UP001142055">
    <property type="component" value="Chromosome 1"/>
</dbReference>
<comment type="caution">
    <text evidence="2">The sequence shown here is derived from an EMBL/GenBank/DDBJ whole genome shotgun (WGS) entry which is preliminary data.</text>
</comment>
<proteinExistence type="predicted"/>